<dbReference type="PANTHER" id="PTHR12901:SF10">
    <property type="entry name" value="COENZYME Q-BINDING PROTEIN COQ10, MITOCHONDRIAL"/>
    <property type="match status" value="1"/>
</dbReference>
<keyword evidence="2" id="KW-1277">Toxin-antitoxin system</keyword>
<dbReference type="GO" id="GO:0048039">
    <property type="term" value="F:ubiquinone binding"/>
    <property type="evidence" value="ECO:0007669"/>
    <property type="project" value="InterPro"/>
</dbReference>
<dbReference type="CDD" id="cd07813">
    <property type="entry name" value="COQ10p_like"/>
    <property type="match status" value="1"/>
</dbReference>
<organism evidence="4 5">
    <name type="scientific">Povalibacter uvarum</name>
    <dbReference type="NCBI Taxonomy" id="732238"/>
    <lineage>
        <taxon>Bacteria</taxon>
        <taxon>Pseudomonadati</taxon>
        <taxon>Pseudomonadota</taxon>
        <taxon>Gammaproteobacteria</taxon>
        <taxon>Steroidobacterales</taxon>
        <taxon>Steroidobacteraceae</taxon>
        <taxon>Povalibacter</taxon>
    </lineage>
</organism>
<dbReference type="GO" id="GO:0045333">
    <property type="term" value="P:cellular respiration"/>
    <property type="evidence" value="ECO:0007669"/>
    <property type="project" value="InterPro"/>
</dbReference>
<evidence type="ECO:0000313" key="5">
    <source>
        <dbReference type="Proteomes" id="UP000588068"/>
    </source>
</evidence>
<reference evidence="4 5" key="1">
    <citation type="submission" date="2020-08" db="EMBL/GenBank/DDBJ databases">
        <title>Genomic Encyclopedia of Type Strains, Phase IV (KMG-IV): sequencing the most valuable type-strain genomes for metagenomic binning, comparative biology and taxonomic classification.</title>
        <authorList>
            <person name="Goeker M."/>
        </authorList>
    </citation>
    <scope>NUCLEOTIDE SEQUENCE [LARGE SCALE GENOMIC DNA]</scope>
    <source>
        <strain evidence="4 5">DSM 26723</strain>
    </source>
</reference>
<dbReference type="InterPro" id="IPR023393">
    <property type="entry name" value="START-like_dom_sf"/>
</dbReference>
<dbReference type="Proteomes" id="UP000588068">
    <property type="component" value="Unassembled WGS sequence"/>
</dbReference>
<feature type="domain" description="Coenzyme Q-binding protein COQ10 START" evidence="3">
    <location>
        <begin position="38"/>
        <end position="162"/>
    </location>
</feature>
<dbReference type="InterPro" id="IPR044996">
    <property type="entry name" value="COQ10-like"/>
</dbReference>
<gene>
    <name evidence="4" type="ORF">HNQ60_000708</name>
</gene>
<dbReference type="AlphaFoldDB" id="A0A841HI48"/>
<evidence type="ECO:0000256" key="2">
    <source>
        <dbReference type="ARBA" id="ARBA00022649"/>
    </source>
</evidence>
<accession>A0A841HI48</accession>
<evidence type="ECO:0000259" key="3">
    <source>
        <dbReference type="Pfam" id="PF03364"/>
    </source>
</evidence>
<dbReference type="RefSeq" id="WP_221303996.1">
    <property type="nucleotide sequence ID" value="NZ_JACHHZ010000001.1"/>
</dbReference>
<dbReference type="SUPFAM" id="SSF55961">
    <property type="entry name" value="Bet v1-like"/>
    <property type="match status" value="1"/>
</dbReference>
<evidence type="ECO:0000256" key="1">
    <source>
        <dbReference type="ARBA" id="ARBA00008918"/>
    </source>
</evidence>
<dbReference type="EMBL" id="JACHHZ010000001">
    <property type="protein sequence ID" value="MBB6091862.1"/>
    <property type="molecule type" value="Genomic_DNA"/>
</dbReference>
<evidence type="ECO:0000313" key="4">
    <source>
        <dbReference type="EMBL" id="MBB6091862.1"/>
    </source>
</evidence>
<dbReference type="PANTHER" id="PTHR12901">
    <property type="entry name" value="SPERM PROTEIN HOMOLOG"/>
    <property type="match status" value="1"/>
</dbReference>
<proteinExistence type="inferred from homology"/>
<comment type="caution">
    <text evidence="4">The sequence shown here is derived from an EMBL/GenBank/DDBJ whole genome shotgun (WGS) entry which is preliminary data.</text>
</comment>
<dbReference type="InterPro" id="IPR005031">
    <property type="entry name" value="COQ10_START"/>
</dbReference>
<dbReference type="Gene3D" id="3.30.530.20">
    <property type="match status" value="1"/>
</dbReference>
<sequence length="175" mass="19723">MTKIVPAKECQCGSGKVRSRRHPPLSASMRHVERSALVPYTPAQMFALVSDIERYPDFVPWVSAARLIERTDKEVIGELEMERSGLKEKFTTRNILSPPDSMELRLVNGPFKLLEGRWSFEPIGERGTRIGLSIRFEFANPMLSLMLSKTFEKSCAQLVDSFVARARAVYGTSNA</sequence>
<protein>
    <submittedName>
        <fullName evidence="4">Ribosome-associated toxin RatA of RatAB toxin-antitoxin module</fullName>
    </submittedName>
</protein>
<dbReference type="Pfam" id="PF03364">
    <property type="entry name" value="Polyketide_cyc"/>
    <property type="match status" value="1"/>
</dbReference>
<comment type="similarity">
    <text evidence="1">Belongs to the ribosome association toxin RatA family.</text>
</comment>
<keyword evidence="5" id="KW-1185">Reference proteome</keyword>
<name>A0A841HI48_9GAMM</name>